<protein>
    <recommendedName>
        <fullName evidence="6">Transmembrane protein</fullName>
    </recommendedName>
</protein>
<evidence type="ECO:0000313" key="5">
    <source>
        <dbReference type="Proteomes" id="UP000612746"/>
    </source>
</evidence>
<gene>
    <name evidence="4" type="ORF">INT44_002896</name>
</gene>
<evidence type="ECO:0000256" key="1">
    <source>
        <dbReference type="SAM" id="MobiDB-lite"/>
    </source>
</evidence>
<sequence>MQICKITAGLLLPVLIEAQSSTRNATITHTINSMAAAPTTEIGQQIEVVLSITFLIMGVMFSFMKGTYSVVLWMLWPAITICQMLYQVFISGPYRVVAHIMHVLYPVATFCFAAACFGLLIGGFAGIASEAISSFFIAITWGGGGTNKVLSAVADTTPSQPPPVSATTSRSATPVAERLMEFGRRKSRDLLPSALSSSASSIADQGYFGEWSNRASFRTRRLSYLDSEDLPDDDDGRSETSWDNDDDDTFTISPATRLRR</sequence>
<proteinExistence type="predicted"/>
<keyword evidence="2" id="KW-0812">Transmembrane</keyword>
<keyword evidence="2" id="KW-1133">Transmembrane helix</keyword>
<dbReference type="OrthoDB" id="2270199at2759"/>
<evidence type="ECO:0000313" key="4">
    <source>
        <dbReference type="EMBL" id="KAG2186672.1"/>
    </source>
</evidence>
<feature type="compositionally biased region" description="Acidic residues" evidence="1">
    <location>
        <begin position="226"/>
        <end position="249"/>
    </location>
</feature>
<evidence type="ECO:0000256" key="2">
    <source>
        <dbReference type="SAM" id="Phobius"/>
    </source>
</evidence>
<feature type="transmembrane region" description="Helical" evidence="2">
    <location>
        <begin position="103"/>
        <end position="127"/>
    </location>
</feature>
<keyword evidence="5" id="KW-1185">Reference proteome</keyword>
<dbReference type="AlphaFoldDB" id="A0A8H7Q5X0"/>
<evidence type="ECO:0000256" key="3">
    <source>
        <dbReference type="SAM" id="SignalP"/>
    </source>
</evidence>
<name>A0A8H7Q5X0_9FUNG</name>
<dbReference type="Proteomes" id="UP000612746">
    <property type="component" value="Unassembled WGS sequence"/>
</dbReference>
<feature type="signal peptide" evidence="3">
    <location>
        <begin position="1"/>
        <end position="18"/>
    </location>
</feature>
<accession>A0A8H7Q5X0</accession>
<feature type="chain" id="PRO_5034635085" description="Transmembrane protein" evidence="3">
    <location>
        <begin position="19"/>
        <end position="260"/>
    </location>
</feature>
<keyword evidence="2" id="KW-0472">Membrane</keyword>
<evidence type="ECO:0008006" key="6">
    <source>
        <dbReference type="Google" id="ProtNLM"/>
    </source>
</evidence>
<comment type="caution">
    <text evidence="4">The sequence shown here is derived from an EMBL/GenBank/DDBJ whole genome shotgun (WGS) entry which is preliminary data.</text>
</comment>
<keyword evidence="3" id="KW-0732">Signal</keyword>
<organism evidence="4 5">
    <name type="scientific">Umbelopsis vinacea</name>
    <dbReference type="NCBI Taxonomy" id="44442"/>
    <lineage>
        <taxon>Eukaryota</taxon>
        <taxon>Fungi</taxon>
        <taxon>Fungi incertae sedis</taxon>
        <taxon>Mucoromycota</taxon>
        <taxon>Mucoromycotina</taxon>
        <taxon>Umbelopsidomycetes</taxon>
        <taxon>Umbelopsidales</taxon>
        <taxon>Umbelopsidaceae</taxon>
        <taxon>Umbelopsis</taxon>
    </lineage>
</organism>
<feature type="transmembrane region" description="Helical" evidence="2">
    <location>
        <begin position="70"/>
        <end position="91"/>
    </location>
</feature>
<dbReference type="EMBL" id="JAEPRA010000004">
    <property type="protein sequence ID" value="KAG2186672.1"/>
    <property type="molecule type" value="Genomic_DNA"/>
</dbReference>
<feature type="region of interest" description="Disordered" evidence="1">
    <location>
        <begin position="226"/>
        <end position="260"/>
    </location>
</feature>
<reference evidence="4" key="1">
    <citation type="submission" date="2020-12" db="EMBL/GenBank/DDBJ databases">
        <title>Metabolic potential, ecology and presence of endohyphal bacteria is reflected in genomic diversity of Mucoromycotina.</title>
        <authorList>
            <person name="Muszewska A."/>
            <person name="Okrasinska A."/>
            <person name="Steczkiewicz K."/>
            <person name="Drgas O."/>
            <person name="Orlowska M."/>
            <person name="Perlinska-Lenart U."/>
            <person name="Aleksandrzak-Piekarczyk T."/>
            <person name="Szatraj K."/>
            <person name="Zielenkiewicz U."/>
            <person name="Pilsyk S."/>
            <person name="Malc E."/>
            <person name="Mieczkowski P."/>
            <person name="Kruszewska J.S."/>
            <person name="Biernat P."/>
            <person name="Pawlowska J."/>
        </authorList>
    </citation>
    <scope>NUCLEOTIDE SEQUENCE</scope>
    <source>
        <strain evidence="4">WA0000051536</strain>
    </source>
</reference>